<dbReference type="Pfam" id="PF00001">
    <property type="entry name" value="7tm_1"/>
    <property type="match status" value="1"/>
</dbReference>
<evidence type="ECO:0000256" key="1">
    <source>
        <dbReference type="ARBA" id="ARBA00004651"/>
    </source>
</evidence>
<dbReference type="FunFam" id="1.20.1070.10:FF:000130">
    <property type="entry name" value="Chemokine (C-C motif) receptor 2"/>
    <property type="match status" value="1"/>
</dbReference>
<dbReference type="GO" id="GO:0019957">
    <property type="term" value="F:C-C chemokine binding"/>
    <property type="evidence" value="ECO:0007669"/>
    <property type="project" value="TreeGrafter"/>
</dbReference>
<evidence type="ECO:0000256" key="2">
    <source>
        <dbReference type="ARBA" id="ARBA00022475"/>
    </source>
</evidence>
<organism evidence="13 14">
    <name type="scientific">Paramormyrops kingsleyae</name>
    <dbReference type="NCBI Taxonomy" id="1676925"/>
    <lineage>
        <taxon>Eukaryota</taxon>
        <taxon>Metazoa</taxon>
        <taxon>Chordata</taxon>
        <taxon>Craniata</taxon>
        <taxon>Vertebrata</taxon>
        <taxon>Euteleostomi</taxon>
        <taxon>Actinopterygii</taxon>
        <taxon>Neopterygii</taxon>
        <taxon>Teleostei</taxon>
        <taxon>Osteoglossocephala</taxon>
        <taxon>Osteoglossomorpha</taxon>
        <taxon>Osteoglossiformes</taxon>
        <taxon>Mormyridae</taxon>
        <taxon>Paramormyrops</taxon>
    </lineage>
</organism>
<keyword evidence="2" id="KW-1003">Cell membrane</keyword>
<dbReference type="KEGG" id="pki:111854992"/>
<keyword evidence="6 11" id="KW-0472">Membrane</keyword>
<proteinExistence type="inferred from homology"/>
<sequence>MDSEESEGVTKGFGETGSTEYVILCDKVDVNHFGSQFIPASYYSIFLFSLLGNGLVLYTMYKYEKLNTVTNIFLINLVVSNLVFSSSLPFWATYHFSSWVFGSALCKLVGAVFFVGFYSSILFLTLMTIDRYLTVVHPVSTSKQRKNAYALICSAVVWCVSILANVKEFVVLDVIDSEDFGLLCEETEPSIEFFATWKVIGDYQNFVLFFLLPLAVILYSYARIIMRIMQTRLKTKYRTVKIIFVTIIMFFACWTPYNVVVLLRALLIEDADECSQNLDYALYITRNISYLYFCVNPIFYTFLGKKFRNHFYKLLANHSICLHNQLISQSSKTSSQRSFCE</sequence>
<comment type="subcellular location">
    <subcellularLocation>
        <location evidence="1">Cell membrane</location>
        <topology evidence="1">Multi-pass membrane protein</topology>
    </subcellularLocation>
</comment>
<dbReference type="GO" id="GO:0009897">
    <property type="term" value="C:external side of plasma membrane"/>
    <property type="evidence" value="ECO:0007669"/>
    <property type="project" value="TreeGrafter"/>
</dbReference>
<dbReference type="Proteomes" id="UP000261540">
    <property type="component" value="Unplaced"/>
</dbReference>
<dbReference type="PROSITE" id="PS00237">
    <property type="entry name" value="G_PROTEIN_RECEP_F1_1"/>
    <property type="match status" value="1"/>
</dbReference>
<keyword evidence="4 11" id="KW-1133">Transmembrane helix</keyword>
<keyword evidence="5 10" id="KW-0297">G-protein coupled receptor</keyword>
<dbReference type="GO" id="GO:0016493">
    <property type="term" value="F:C-C chemokine receptor activity"/>
    <property type="evidence" value="ECO:0007669"/>
    <property type="project" value="TreeGrafter"/>
</dbReference>
<accession>A0A3B3R903</accession>
<feature type="transmembrane region" description="Helical" evidence="11">
    <location>
        <begin position="148"/>
        <end position="166"/>
    </location>
</feature>
<evidence type="ECO:0000256" key="3">
    <source>
        <dbReference type="ARBA" id="ARBA00022692"/>
    </source>
</evidence>
<feature type="domain" description="G-protein coupled receptors family 1 profile" evidence="12">
    <location>
        <begin position="52"/>
        <end position="300"/>
    </location>
</feature>
<feature type="transmembrane region" description="Helical" evidence="11">
    <location>
        <begin position="73"/>
        <end position="94"/>
    </location>
</feature>
<keyword evidence="14" id="KW-1185">Reference proteome</keyword>
<evidence type="ECO:0000256" key="9">
    <source>
        <dbReference type="ARBA" id="ARBA00023224"/>
    </source>
</evidence>
<comment type="similarity">
    <text evidence="10">Belongs to the G-protein coupled receptor 1 family.</text>
</comment>
<feature type="transmembrane region" description="Helical" evidence="11">
    <location>
        <begin position="40"/>
        <end position="61"/>
    </location>
</feature>
<dbReference type="PRINTS" id="PR00657">
    <property type="entry name" value="CCCHEMOKINER"/>
</dbReference>
<keyword evidence="8 10" id="KW-0675">Receptor</keyword>
<reference evidence="13" key="1">
    <citation type="submission" date="2025-08" db="UniProtKB">
        <authorList>
            <consortium name="Ensembl"/>
        </authorList>
    </citation>
    <scope>IDENTIFICATION</scope>
</reference>
<dbReference type="AlphaFoldDB" id="A0A3B3R903"/>
<dbReference type="PROSITE" id="PS50262">
    <property type="entry name" value="G_PROTEIN_RECEP_F1_2"/>
    <property type="match status" value="1"/>
</dbReference>
<protein>
    <recommendedName>
        <fullName evidence="12">G-protein coupled receptors family 1 profile domain-containing protein</fullName>
    </recommendedName>
</protein>
<keyword evidence="3 10" id="KW-0812">Transmembrane</keyword>
<dbReference type="GO" id="GO:0007204">
    <property type="term" value="P:positive regulation of cytosolic calcium ion concentration"/>
    <property type="evidence" value="ECO:0007669"/>
    <property type="project" value="TreeGrafter"/>
</dbReference>
<dbReference type="GO" id="GO:0060326">
    <property type="term" value="P:cell chemotaxis"/>
    <property type="evidence" value="ECO:0007669"/>
    <property type="project" value="TreeGrafter"/>
</dbReference>
<evidence type="ECO:0000256" key="5">
    <source>
        <dbReference type="ARBA" id="ARBA00023040"/>
    </source>
</evidence>
<dbReference type="GO" id="GO:0006955">
    <property type="term" value="P:immune response"/>
    <property type="evidence" value="ECO:0007669"/>
    <property type="project" value="TreeGrafter"/>
</dbReference>
<dbReference type="SUPFAM" id="SSF81321">
    <property type="entry name" value="Family A G protein-coupled receptor-like"/>
    <property type="match status" value="1"/>
</dbReference>
<feature type="transmembrane region" description="Helical" evidence="11">
    <location>
        <begin position="100"/>
        <end position="127"/>
    </location>
</feature>
<keyword evidence="9 10" id="KW-0807">Transducer</keyword>
<dbReference type="Ensembl" id="ENSPKIT00000039313.1">
    <property type="protein sequence ID" value="ENSPKIP00000014858.1"/>
    <property type="gene ID" value="ENSPKIG00000001773.1"/>
</dbReference>
<evidence type="ECO:0000256" key="11">
    <source>
        <dbReference type="SAM" id="Phobius"/>
    </source>
</evidence>
<evidence type="ECO:0000313" key="14">
    <source>
        <dbReference type="Proteomes" id="UP000261540"/>
    </source>
</evidence>
<evidence type="ECO:0000256" key="7">
    <source>
        <dbReference type="ARBA" id="ARBA00023157"/>
    </source>
</evidence>
<dbReference type="OrthoDB" id="9876908at2759"/>
<dbReference type="PRINTS" id="PR00237">
    <property type="entry name" value="GPCRRHODOPSN"/>
</dbReference>
<evidence type="ECO:0000259" key="12">
    <source>
        <dbReference type="PROSITE" id="PS50262"/>
    </source>
</evidence>
<dbReference type="InterPro" id="IPR000276">
    <property type="entry name" value="GPCR_Rhodpsn"/>
</dbReference>
<dbReference type="GeneTree" id="ENSGT01110000267168"/>
<evidence type="ECO:0000256" key="6">
    <source>
        <dbReference type="ARBA" id="ARBA00023136"/>
    </source>
</evidence>
<dbReference type="InterPro" id="IPR050119">
    <property type="entry name" value="CCR1-9-like"/>
</dbReference>
<feature type="transmembrane region" description="Helical" evidence="11">
    <location>
        <begin position="242"/>
        <end position="268"/>
    </location>
</feature>
<feature type="transmembrane region" description="Helical" evidence="11">
    <location>
        <begin position="203"/>
        <end position="222"/>
    </location>
</feature>
<dbReference type="GO" id="GO:0019722">
    <property type="term" value="P:calcium-mediated signaling"/>
    <property type="evidence" value="ECO:0007669"/>
    <property type="project" value="TreeGrafter"/>
</dbReference>
<dbReference type="InterPro" id="IPR017452">
    <property type="entry name" value="GPCR_Rhodpsn_7TM"/>
</dbReference>
<dbReference type="PANTHER" id="PTHR10489">
    <property type="entry name" value="CELL ADHESION MOLECULE"/>
    <property type="match status" value="1"/>
</dbReference>
<dbReference type="PANTHER" id="PTHR10489:SF922">
    <property type="entry name" value="C-C CHEMOKINE RECEPTOR FAMILY-LIKE-RELATED"/>
    <property type="match status" value="1"/>
</dbReference>
<feature type="transmembrane region" description="Helical" evidence="11">
    <location>
        <begin position="280"/>
        <end position="303"/>
    </location>
</feature>
<evidence type="ECO:0000313" key="13">
    <source>
        <dbReference type="Ensembl" id="ENSPKIP00000014858.1"/>
    </source>
</evidence>
<name>A0A3B3R903_9TELE</name>
<reference evidence="13" key="2">
    <citation type="submission" date="2025-09" db="UniProtKB">
        <authorList>
            <consortium name="Ensembl"/>
        </authorList>
    </citation>
    <scope>IDENTIFICATION</scope>
</reference>
<keyword evidence="7" id="KW-1015">Disulfide bond</keyword>
<dbReference type="Gene3D" id="1.20.1070.10">
    <property type="entry name" value="Rhodopsin 7-helix transmembrane proteins"/>
    <property type="match status" value="1"/>
</dbReference>
<evidence type="ECO:0000256" key="8">
    <source>
        <dbReference type="ARBA" id="ARBA00023170"/>
    </source>
</evidence>
<evidence type="ECO:0000256" key="10">
    <source>
        <dbReference type="RuleBase" id="RU000688"/>
    </source>
</evidence>
<dbReference type="InterPro" id="IPR000355">
    <property type="entry name" value="Chemokine_rcpt"/>
</dbReference>
<evidence type="ECO:0000256" key="4">
    <source>
        <dbReference type="ARBA" id="ARBA00022989"/>
    </source>
</evidence>